<dbReference type="InterPro" id="IPR033867">
    <property type="entry name" value="Mrt4"/>
</dbReference>
<keyword evidence="6 8" id="KW-0539">Nucleus</keyword>
<comment type="subcellular location">
    <subcellularLocation>
        <location evidence="8">Cytoplasm</location>
    </subcellularLocation>
    <subcellularLocation>
        <location evidence="8">Nucleus</location>
        <location evidence="8">Nucleolus</location>
    </subcellularLocation>
</comment>
<keyword evidence="4 8" id="KW-0690">Ribosome biogenesis</keyword>
<protein>
    <recommendedName>
        <fullName evidence="8">Ribosome assembly factor mrt4</fullName>
    </recommendedName>
</protein>
<dbReference type="GO" id="GO:0003723">
    <property type="term" value="F:RNA binding"/>
    <property type="evidence" value="ECO:0007669"/>
    <property type="project" value="TreeGrafter"/>
</dbReference>
<comment type="similarity">
    <text evidence="2 8">Belongs to the universal ribosomal protein uL10 family.</text>
</comment>
<evidence type="ECO:0000256" key="9">
    <source>
        <dbReference type="SAM" id="MobiDB-lite"/>
    </source>
</evidence>
<evidence type="ECO:0000256" key="6">
    <source>
        <dbReference type="ARBA" id="ARBA00023242"/>
    </source>
</evidence>
<comment type="function">
    <text evidence="1 8">Component of the ribosome assembly machinery. Nuclear paralog of the ribosomal protein P0, it binds pre-60S subunits at an early stage of assembly in the nucleolus, and is replaced by P0 in cytoplasmic pre-60S subunits and mature 80S ribosomes.</text>
</comment>
<feature type="compositionally biased region" description="Acidic residues" evidence="9">
    <location>
        <begin position="275"/>
        <end position="292"/>
    </location>
</feature>
<dbReference type="GO" id="GO:0000027">
    <property type="term" value="P:ribosomal large subunit assembly"/>
    <property type="evidence" value="ECO:0007669"/>
    <property type="project" value="InterPro"/>
</dbReference>
<feature type="domain" description="Large ribosomal subunit protein uL10-like insertion" evidence="10">
    <location>
        <begin position="177"/>
        <end position="246"/>
    </location>
</feature>
<accession>A0A663NDL4</accession>
<dbReference type="GO" id="GO:0006364">
    <property type="term" value="P:rRNA processing"/>
    <property type="evidence" value="ECO:0007669"/>
    <property type="project" value="TreeGrafter"/>
</dbReference>
<evidence type="ECO:0000256" key="7">
    <source>
        <dbReference type="ARBA" id="ARBA00066238"/>
    </source>
</evidence>
<evidence type="ECO:0000256" key="4">
    <source>
        <dbReference type="ARBA" id="ARBA00022517"/>
    </source>
</evidence>
<evidence type="ECO:0000259" key="10">
    <source>
        <dbReference type="Pfam" id="PF17777"/>
    </source>
</evidence>
<dbReference type="Ensembl" id="ENSACUT00000023925.1">
    <property type="protein sequence ID" value="ENSACUP00000022449.1"/>
    <property type="gene ID" value="ENSACUG00000014988.1"/>
</dbReference>
<dbReference type="InterPro" id="IPR040637">
    <property type="entry name" value="Ribosomal_uL10-like_insert"/>
</dbReference>
<evidence type="ECO:0000313" key="11">
    <source>
        <dbReference type="Ensembl" id="ENSACUP00000022449.1"/>
    </source>
</evidence>
<sequence>MPKSKRDRKGERRDPAPPVPLLRPLPALTRPACSPPRSLPDADAQEGVGGQAGAHRRGECGPARRGAPVPPSLSRLTGTFQLRRCVDTYKYIFVFSVANMRNNKLKDVRNAWKHSRIFFGKNKVMMVALGREPSSEYKENLHKVSKHLRGEVGLLFTNRTRDEVDEWFSTFKEVDFARAGNKATYTVSLDTGPLEQFPHSMEPQLRQLGLPTALKKGVVTLLSDYEVCKEGDVLTPEQARVLKLFGYEMAEFKVTIKFLWNSETGDFQKLVGNSAEEEEEEEEEEDDDSNED</sequence>
<evidence type="ECO:0000313" key="12">
    <source>
        <dbReference type="Proteomes" id="UP000472269"/>
    </source>
</evidence>
<dbReference type="InterPro" id="IPR043141">
    <property type="entry name" value="Ribosomal_uL10-like_sf"/>
</dbReference>
<evidence type="ECO:0000256" key="1">
    <source>
        <dbReference type="ARBA" id="ARBA00004046"/>
    </source>
</evidence>
<dbReference type="InterPro" id="IPR001790">
    <property type="entry name" value="Ribosomal_uL10"/>
</dbReference>
<reference evidence="11" key="1">
    <citation type="submission" date="2025-08" db="UniProtKB">
        <authorList>
            <consortium name="Ensembl"/>
        </authorList>
    </citation>
    <scope>IDENTIFICATION</scope>
</reference>
<organism evidence="11 12">
    <name type="scientific">Athene cunicularia</name>
    <name type="common">Burrowing owl</name>
    <name type="synonym">Speotyto cunicularia</name>
    <dbReference type="NCBI Taxonomy" id="194338"/>
    <lineage>
        <taxon>Eukaryota</taxon>
        <taxon>Metazoa</taxon>
        <taxon>Chordata</taxon>
        <taxon>Craniata</taxon>
        <taxon>Vertebrata</taxon>
        <taxon>Euteleostomi</taxon>
        <taxon>Archelosauria</taxon>
        <taxon>Archosauria</taxon>
        <taxon>Dinosauria</taxon>
        <taxon>Saurischia</taxon>
        <taxon>Theropoda</taxon>
        <taxon>Coelurosauria</taxon>
        <taxon>Aves</taxon>
        <taxon>Neognathae</taxon>
        <taxon>Neoaves</taxon>
        <taxon>Telluraves</taxon>
        <taxon>Strigiformes</taxon>
        <taxon>Strigidae</taxon>
        <taxon>Athene</taxon>
    </lineage>
</organism>
<dbReference type="GO" id="GO:0030687">
    <property type="term" value="C:preribosome, large subunit precursor"/>
    <property type="evidence" value="ECO:0007669"/>
    <property type="project" value="TreeGrafter"/>
</dbReference>
<dbReference type="GO" id="GO:0005737">
    <property type="term" value="C:cytoplasm"/>
    <property type="evidence" value="ECO:0007669"/>
    <property type="project" value="UniProtKB-SubCell"/>
</dbReference>
<comment type="subunit">
    <text evidence="7">Associates with the pre-60S ribosomal particle. Interacts with MINAS-60 (product of an alternative open reading frame of RBM10).</text>
</comment>
<evidence type="ECO:0000256" key="3">
    <source>
        <dbReference type="ARBA" id="ARBA00022490"/>
    </source>
</evidence>
<dbReference type="InterPro" id="IPR051742">
    <property type="entry name" value="Ribosome_Assembly_uL10"/>
</dbReference>
<dbReference type="Proteomes" id="UP000472269">
    <property type="component" value="Unplaced"/>
</dbReference>
<dbReference type="AlphaFoldDB" id="A0A663NDL4"/>
<name>A0A663NDL4_ATHCN</name>
<dbReference type="PANTHER" id="PTHR45841">
    <property type="entry name" value="MRNA TURNOVER PROTEIN 4 MRTO4"/>
    <property type="match status" value="1"/>
</dbReference>
<dbReference type="Gene3D" id="3.90.105.20">
    <property type="match status" value="1"/>
</dbReference>
<gene>
    <name evidence="11" type="primary">MRTO4</name>
</gene>
<dbReference type="InterPro" id="IPR043164">
    <property type="entry name" value="Ribosomal_uL10-like_insert_sf"/>
</dbReference>
<proteinExistence type="inferred from homology"/>
<dbReference type="Gene3D" id="3.30.70.1730">
    <property type="match status" value="1"/>
</dbReference>
<keyword evidence="12" id="KW-1185">Reference proteome</keyword>
<dbReference type="SUPFAM" id="SSF160369">
    <property type="entry name" value="Ribosomal protein L10-like"/>
    <property type="match status" value="1"/>
</dbReference>
<dbReference type="FunFam" id="3.30.70.1730:FF:000004">
    <property type="entry name" value="Ribosome assembly factor mrt4"/>
    <property type="match status" value="1"/>
</dbReference>
<keyword evidence="5" id="KW-0597">Phosphoprotein</keyword>
<evidence type="ECO:0000256" key="2">
    <source>
        <dbReference type="ARBA" id="ARBA00008889"/>
    </source>
</evidence>
<dbReference type="GO" id="GO:0000956">
    <property type="term" value="P:nuclear-transcribed mRNA catabolic process"/>
    <property type="evidence" value="ECO:0007669"/>
    <property type="project" value="TreeGrafter"/>
</dbReference>
<dbReference type="GO" id="GO:0005730">
    <property type="term" value="C:nucleolus"/>
    <property type="evidence" value="ECO:0007669"/>
    <property type="project" value="UniProtKB-SubCell"/>
</dbReference>
<dbReference type="Pfam" id="PF00466">
    <property type="entry name" value="Ribosomal_L10"/>
    <property type="match status" value="1"/>
</dbReference>
<dbReference type="CDD" id="cd05796">
    <property type="entry name" value="Ribosomal_P0_like"/>
    <property type="match status" value="1"/>
</dbReference>
<keyword evidence="3 8" id="KW-0963">Cytoplasm</keyword>
<feature type="region of interest" description="Disordered" evidence="9">
    <location>
        <begin position="269"/>
        <end position="292"/>
    </location>
</feature>
<feature type="region of interest" description="Disordered" evidence="9">
    <location>
        <begin position="1"/>
        <end position="72"/>
    </location>
</feature>
<evidence type="ECO:0000256" key="8">
    <source>
        <dbReference type="RuleBase" id="RU364039"/>
    </source>
</evidence>
<dbReference type="PANTHER" id="PTHR45841:SF1">
    <property type="entry name" value="MRNA TURNOVER PROTEIN 4 HOMOLOG"/>
    <property type="match status" value="1"/>
</dbReference>
<reference evidence="11" key="2">
    <citation type="submission" date="2025-09" db="UniProtKB">
        <authorList>
            <consortium name="Ensembl"/>
        </authorList>
    </citation>
    <scope>IDENTIFICATION</scope>
</reference>
<evidence type="ECO:0000256" key="5">
    <source>
        <dbReference type="ARBA" id="ARBA00022553"/>
    </source>
</evidence>
<dbReference type="OMA" id="KYMWDVQ"/>
<dbReference type="FunFam" id="3.90.105.20:FF:000002">
    <property type="entry name" value="Ribosome assembly factor mrt4"/>
    <property type="match status" value="1"/>
</dbReference>
<dbReference type="Pfam" id="PF17777">
    <property type="entry name" value="RL10P_insert"/>
    <property type="match status" value="1"/>
</dbReference>